<organism evidence="2 3">
    <name type="scientific">Flagellimonas abyssi</name>
    <dbReference type="NCBI Taxonomy" id="2864871"/>
    <lineage>
        <taxon>Bacteria</taxon>
        <taxon>Pseudomonadati</taxon>
        <taxon>Bacteroidota</taxon>
        <taxon>Flavobacteriia</taxon>
        <taxon>Flavobacteriales</taxon>
        <taxon>Flavobacteriaceae</taxon>
        <taxon>Flagellimonas</taxon>
    </lineage>
</organism>
<comment type="caution">
    <text evidence="2">The sequence shown here is derived from an EMBL/GenBank/DDBJ whole genome shotgun (WGS) entry which is preliminary data.</text>
</comment>
<dbReference type="Gene3D" id="2.60.40.3140">
    <property type="match status" value="1"/>
</dbReference>
<keyword evidence="3" id="KW-1185">Reference proteome</keyword>
<dbReference type="InterPro" id="IPR024618">
    <property type="entry name" value="DUF3857"/>
</dbReference>
<name>A0ABS7ESH3_9FLAO</name>
<gene>
    <name evidence="2" type="ORF">K1F36_11895</name>
</gene>
<protein>
    <submittedName>
        <fullName evidence="2">DUF3857 domain-containing protein</fullName>
    </submittedName>
</protein>
<dbReference type="Gene3D" id="2.60.120.1130">
    <property type="match status" value="1"/>
</dbReference>
<reference evidence="2 3" key="1">
    <citation type="submission" date="2021-08" db="EMBL/GenBank/DDBJ databases">
        <title>Muricauda profundi sp. nov., a marine bacterium isolated from deep seawater of the Mariana Trench.</title>
        <authorList>
            <person name="Wei Y."/>
        </authorList>
    </citation>
    <scope>NUCLEOTIDE SEQUENCE [LARGE SCALE GENOMIC DNA]</scope>
    <source>
        <strain evidence="2 3">W52</strain>
    </source>
</reference>
<evidence type="ECO:0000259" key="1">
    <source>
        <dbReference type="Pfam" id="PF12969"/>
    </source>
</evidence>
<sequence>MMALKEKYVVEFAYSDDSALEEYYLEHKALWLNNNERIDAYNKIYLPYSNTSELLKSKARVITKGGKIIELDDSKILSAQDEETGKYYKYFAFEGIEKGSVIEYFYVEKKQPSFRGTAFRLQTEYDKKNIGFDLFSPSNLIFAFKSYNSLPEITKDTLVKDRLHWKLDIESIDGLDNEAQSPYDASRAYLVYKLDRNTAKNLSDISSYGDVSQNIYNYYYNEPTKKATSLIESFVAQTIQKEDESVEAKIRRLDNTIKADFYLSKGGDDALKDLEEVLSKKVANNSGMMKLYIALLNHLGIEHEIVITSNRESLKFDKEFEAHNFLNDYLIYFPKFKTYLSATETNSRYGYPPAWLTDNYGLFVKEVSVGSFKSGVGKIKYIDPLSADKTIDEMVLDVQFDAHDPTFNSIRLDRSFTGYYALPIHPYMHMVKGDDRTNIIESLAKFMNENVTVEKSTIVNEDPNLFGVDPIHFVIEAKSNAFVEKAGRKYLFKIGELIGSQIEMYQEKERKLPLENEHTRSYIRTIKVIVPKGYKVANLDELVMENVYEENGENLFSFISSYKVDGNTITVKADEYYKTNIVPPSIFEEYRKVINSAADFNKVTLVLEPTN</sequence>
<evidence type="ECO:0000313" key="3">
    <source>
        <dbReference type="Proteomes" id="UP001196136"/>
    </source>
</evidence>
<dbReference type="Pfam" id="PF12969">
    <property type="entry name" value="DUF3857"/>
    <property type="match status" value="1"/>
</dbReference>
<accession>A0ABS7ESH3</accession>
<dbReference type="Proteomes" id="UP001196136">
    <property type="component" value="Unassembled WGS sequence"/>
</dbReference>
<dbReference type="EMBL" id="JAHZSV010000015">
    <property type="protein sequence ID" value="MBW8200535.1"/>
    <property type="molecule type" value="Genomic_DNA"/>
</dbReference>
<evidence type="ECO:0000313" key="2">
    <source>
        <dbReference type="EMBL" id="MBW8200535.1"/>
    </source>
</evidence>
<proteinExistence type="predicted"/>
<feature type="domain" description="DUF3857" evidence="1">
    <location>
        <begin position="26"/>
        <end position="155"/>
    </location>
</feature>